<dbReference type="GO" id="GO:0030162">
    <property type="term" value="P:regulation of proteolysis"/>
    <property type="evidence" value="ECO:0007669"/>
    <property type="project" value="TreeGrafter"/>
</dbReference>
<evidence type="ECO:0000256" key="1">
    <source>
        <dbReference type="SAM" id="Phobius"/>
    </source>
</evidence>
<keyword evidence="1" id="KW-1133">Transmembrane helix</keyword>
<dbReference type="InterPro" id="IPR021848">
    <property type="entry name" value="HODM_asu-like"/>
</dbReference>
<dbReference type="CDD" id="cd00866">
    <property type="entry name" value="PEBP_euk"/>
    <property type="match status" value="1"/>
</dbReference>
<dbReference type="Pfam" id="PF01161">
    <property type="entry name" value="PBP"/>
    <property type="match status" value="1"/>
</dbReference>
<name>A0A084QTP2_STAC4</name>
<proteinExistence type="predicted"/>
<dbReference type="SUPFAM" id="SSF49777">
    <property type="entry name" value="PEBP-like"/>
    <property type="match status" value="1"/>
</dbReference>
<dbReference type="PANTHER" id="PTHR11362">
    <property type="entry name" value="PHOSPHATIDYLETHANOLAMINE-BINDING PROTEIN"/>
    <property type="match status" value="1"/>
</dbReference>
<keyword evidence="1" id="KW-0472">Membrane</keyword>
<dbReference type="InterPro" id="IPR036610">
    <property type="entry name" value="PEBP-like_sf"/>
</dbReference>
<keyword evidence="1" id="KW-0812">Transmembrane</keyword>
<evidence type="ECO:0000313" key="3">
    <source>
        <dbReference type="Proteomes" id="UP000028524"/>
    </source>
</evidence>
<organism evidence="2 3">
    <name type="scientific">Stachybotrys chlorohalonatus (strain IBT 40285)</name>
    <dbReference type="NCBI Taxonomy" id="1283841"/>
    <lineage>
        <taxon>Eukaryota</taxon>
        <taxon>Fungi</taxon>
        <taxon>Dikarya</taxon>
        <taxon>Ascomycota</taxon>
        <taxon>Pezizomycotina</taxon>
        <taxon>Sordariomycetes</taxon>
        <taxon>Hypocreomycetidae</taxon>
        <taxon>Hypocreales</taxon>
        <taxon>Stachybotryaceae</taxon>
        <taxon>Stachybotrys</taxon>
    </lineage>
</organism>
<dbReference type="Gene3D" id="3.90.280.10">
    <property type="entry name" value="PEBP-like"/>
    <property type="match status" value="1"/>
</dbReference>
<reference evidence="2 3" key="1">
    <citation type="journal article" date="2014" name="BMC Genomics">
        <title>Comparative genome sequencing reveals chemotype-specific gene clusters in the toxigenic black mold Stachybotrys.</title>
        <authorList>
            <person name="Semeiks J."/>
            <person name="Borek D."/>
            <person name="Otwinowski Z."/>
            <person name="Grishin N.V."/>
        </authorList>
    </citation>
    <scope>NUCLEOTIDE SEQUENCE [LARGE SCALE GENOMIC DNA]</scope>
    <source>
        <strain evidence="2 3">IBT 40285</strain>
    </source>
</reference>
<dbReference type="InterPro" id="IPR035810">
    <property type="entry name" value="PEBP_euk"/>
</dbReference>
<dbReference type="InterPro" id="IPR008914">
    <property type="entry name" value="PEBP"/>
</dbReference>
<dbReference type="GO" id="GO:0046578">
    <property type="term" value="P:regulation of Ras protein signal transduction"/>
    <property type="evidence" value="ECO:0007669"/>
    <property type="project" value="TreeGrafter"/>
</dbReference>
<evidence type="ECO:0000313" key="2">
    <source>
        <dbReference type="EMBL" id="KFA67327.1"/>
    </source>
</evidence>
<dbReference type="HOGENOM" id="CLU_025462_3_0_1"/>
<protein>
    <submittedName>
        <fullName evidence="2">Uncharacterized protein</fullName>
    </submittedName>
</protein>
<dbReference type="AlphaFoldDB" id="A0A084QTP2"/>
<dbReference type="OrthoDB" id="5043642at2759"/>
<dbReference type="EMBL" id="KL660210">
    <property type="protein sequence ID" value="KFA67327.1"/>
    <property type="molecule type" value="Genomic_DNA"/>
</dbReference>
<dbReference type="GO" id="GO:0005543">
    <property type="term" value="F:phospholipid binding"/>
    <property type="evidence" value="ECO:0007669"/>
    <property type="project" value="TreeGrafter"/>
</dbReference>
<dbReference type="Proteomes" id="UP000028524">
    <property type="component" value="Unassembled WGS sequence"/>
</dbReference>
<dbReference type="PANTHER" id="PTHR11362:SF85">
    <property type="entry name" value="INHIBITOR (TFS1), PUTATIVE (AFU_ORTHOLOGUE AFUA_4G08120)-RELATED"/>
    <property type="match status" value="1"/>
</dbReference>
<keyword evidence="3" id="KW-1185">Reference proteome</keyword>
<feature type="transmembrane region" description="Helical" evidence="1">
    <location>
        <begin position="15"/>
        <end position="33"/>
    </location>
</feature>
<dbReference type="InParanoid" id="A0A084QTP2"/>
<gene>
    <name evidence="2" type="ORF">S40285_03625</name>
</gene>
<dbReference type="STRING" id="1283841.A0A084QTP2"/>
<dbReference type="Pfam" id="PF11927">
    <property type="entry name" value="HODM_asu-like"/>
    <property type="match status" value="1"/>
</dbReference>
<accession>A0A084QTP2</accession>
<sequence>MASVLSPNLTPTDSGVAYLCISLVIGSLAYFVFQNRKAIRAQLPKSANEPVSKSSKTDYTTVFPPSQRHVLSDLGVAPGLAKEALGSAGQLLGFEDDYRRAEDSRYIYSGFTVGEIKALGDFPDYAKLSGVPLPTSLAEFNIDKATPRPYRPFRWSYHQTMSLQKLEPDYWLELENTYRERIKERQQLYANHGKQVLDALPGSELACKELMEMAVQFLCARYPKHFELSHNVLSNHILGKKHDLKTQDPLRVLLDNVPEDFALTVRDPATGRYFFRAGVICSAMGWTLGAKMGLDLQGIHEPVPDYKQNMAFSMDRFFTKMPTSNPIQRGSWGIEIGQPLYLPADHPDFNHRKSQNPDLTPEQLFLRVDWQTLRRLPISGAIVFNFKALFTPLTGFKDEPYIPSLVLKVLNEGKENIMKYKGTWHVEHVAKPALEAYEKYQVENGLMKSDWSPQTLDEAPFFPGWERKHVLAPSNLQPIENMALQASLEKAKLVPGSAETLIPEDFQPTTTLKVDFGGKAVEFGNLLRVSEVKTAPSVSFAAEPNASPSASYLLLLVDPDAPTPDDPKFAFWRHWVLPGLQPLSSDNAVAQTKHALTEYLAPGPKDEQVFPLRTWHRNANSGDRSAPHRYLLLLFREPPSLDLSKEDVGGEEFVQRRSFKAAEFVEKNKLTLVGVNWFLGAGDGWKE</sequence>
<dbReference type="GO" id="GO:0030414">
    <property type="term" value="F:peptidase inhibitor activity"/>
    <property type="evidence" value="ECO:0007669"/>
    <property type="project" value="TreeGrafter"/>
</dbReference>